<evidence type="ECO:0000313" key="3">
    <source>
        <dbReference type="Proteomes" id="UP001597120"/>
    </source>
</evidence>
<comment type="caution">
    <text evidence="2">The sequence shown here is derived from an EMBL/GenBank/DDBJ whole genome shotgun (WGS) entry which is preliminary data.</text>
</comment>
<evidence type="ECO:0000313" key="2">
    <source>
        <dbReference type="EMBL" id="MFD0871015.1"/>
    </source>
</evidence>
<protein>
    <submittedName>
        <fullName evidence="2">DUF4359 domain-containing protein</fullName>
    </submittedName>
</protein>
<keyword evidence="1" id="KW-0732">Signal</keyword>
<feature type="chain" id="PRO_5046754168" evidence="1">
    <location>
        <begin position="21"/>
        <end position="98"/>
    </location>
</feature>
<sequence length="98" mass="10988">MKKKYIVFGLVIIVALLAAATAPKKDDFTRWIKTQVKKEADNVIVSWGIDFLGDKLDGLIQSTTTCSNYVVFTVCETKFTDKNKIKALGVFNNFLSLH</sequence>
<name>A0ABW3DCU3_9BACL</name>
<organism evidence="2 3">
    <name type="scientific">Paenibacillus residui</name>
    <dbReference type="NCBI Taxonomy" id="629724"/>
    <lineage>
        <taxon>Bacteria</taxon>
        <taxon>Bacillati</taxon>
        <taxon>Bacillota</taxon>
        <taxon>Bacilli</taxon>
        <taxon>Bacillales</taxon>
        <taxon>Paenibacillaceae</taxon>
        <taxon>Paenibacillus</taxon>
    </lineage>
</organism>
<keyword evidence="3" id="KW-1185">Reference proteome</keyword>
<reference evidence="3" key="1">
    <citation type="journal article" date="2019" name="Int. J. Syst. Evol. Microbiol.">
        <title>The Global Catalogue of Microorganisms (GCM) 10K type strain sequencing project: providing services to taxonomists for standard genome sequencing and annotation.</title>
        <authorList>
            <consortium name="The Broad Institute Genomics Platform"/>
            <consortium name="The Broad Institute Genome Sequencing Center for Infectious Disease"/>
            <person name="Wu L."/>
            <person name="Ma J."/>
        </authorList>
    </citation>
    <scope>NUCLEOTIDE SEQUENCE [LARGE SCALE GENOMIC DNA]</scope>
    <source>
        <strain evidence="3">CCUG 57263</strain>
    </source>
</reference>
<feature type="signal peptide" evidence="1">
    <location>
        <begin position="1"/>
        <end position="20"/>
    </location>
</feature>
<proteinExistence type="predicted"/>
<evidence type="ECO:0000256" key="1">
    <source>
        <dbReference type="SAM" id="SignalP"/>
    </source>
</evidence>
<accession>A0ABW3DCU3</accession>
<dbReference type="Proteomes" id="UP001597120">
    <property type="component" value="Unassembled WGS sequence"/>
</dbReference>
<gene>
    <name evidence="2" type="ORF">ACFQ03_17895</name>
</gene>
<dbReference type="EMBL" id="JBHTIU010000070">
    <property type="protein sequence ID" value="MFD0871015.1"/>
    <property type="molecule type" value="Genomic_DNA"/>
</dbReference>
<dbReference type="RefSeq" id="WP_379289870.1">
    <property type="nucleotide sequence ID" value="NZ_JBHTIU010000070.1"/>
</dbReference>